<evidence type="ECO:0000256" key="7">
    <source>
        <dbReference type="ARBA" id="ARBA00023014"/>
    </source>
</evidence>
<gene>
    <name evidence="9" type="ORF">CP373A1_00295</name>
</gene>
<dbReference type="Gene3D" id="3.30.70.3340">
    <property type="match status" value="1"/>
</dbReference>
<comment type="caution">
    <text evidence="9">The sequence shown here is derived from an EMBL/GenBank/DDBJ whole genome shotgun (WGS) entry which is preliminary data.</text>
</comment>
<evidence type="ECO:0000259" key="8">
    <source>
        <dbReference type="PROSITE" id="PS51379"/>
    </source>
</evidence>
<dbReference type="InterPro" id="IPR017896">
    <property type="entry name" value="4Fe4S_Fe-S-bd"/>
</dbReference>
<dbReference type="PANTHER" id="PTHR11493">
    <property type="entry name" value="SULFITE REDUCTASE [NADPH] SUBUNIT BETA-RELATED"/>
    <property type="match status" value="1"/>
</dbReference>
<dbReference type="EMBL" id="MAPZ01000009">
    <property type="protein sequence ID" value="OBY12072.1"/>
    <property type="molecule type" value="Genomic_DNA"/>
</dbReference>
<keyword evidence="7" id="KW-0411">Iron-sulfur</keyword>
<dbReference type="RefSeq" id="WP_027099372.1">
    <property type="nucleotide sequence ID" value="NZ_CABHIH010000001.1"/>
</dbReference>
<dbReference type="SUPFAM" id="SSF56014">
    <property type="entry name" value="Nitrite and sulphite reductase 4Fe-4S domain-like"/>
    <property type="match status" value="1"/>
</dbReference>
<keyword evidence="3" id="KW-0349">Heme</keyword>
<dbReference type="GO" id="GO:0046872">
    <property type="term" value="F:metal ion binding"/>
    <property type="evidence" value="ECO:0007669"/>
    <property type="project" value="UniProtKB-KW"/>
</dbReference>
<dbReference type="GO" id="GO:0016002">
    <property type="term" value="F:sulfite reductase activity"/>
    <property type="evidence" value="ECO:0007669"/>
    <property type="project" value="TreeGrafter"/>
</dbReference>
<dbReference type="PROSITE" id="PS51379">
    <property type="entry name" value="4FE4S_FER_2"/>
    <property type="match status" value="2"/>
</dbReference>
<reference evidence="9 10" key="1">
    <citation type="submission" date="2016-06" db="EMBL/GenBank/DDBJ databases">
        <authorList>
            <person name="Kjaerup R.B."/>
            <person name="Dalgaard T.S."/>
            <person name="Juul-Madsen H.R."/>
        </authorList>
    </citation>
    <scope>NUCLEOTIDE SEQUENCE [LARGE SCALE GENOMIC DNA]</scope>
    <source>
        <strain evidence="9 10">373-A1</strain>
    </source>
</reference>
<dbReference type="GO" id="GO:0051539">
    <property type="term" value="F:4 iron, 4 sulfur cluster binding"/>
    <property type="evidence" value="ECO:0007669"/>
    <property type="project" value="UniProtKB-KW"/>
</dbReference>
<dbReference type="Pfam" id="PF00037">
    <property type="entry name" value="Fer4"/>
    <property type="match status" value="2"/>
</dbReference>
<keyword evidence="6" id="KW-0408">Iron</keyword>
<dbReference type="Pfam" id="PF01077">
    <property type="entry name" value="NIR_SIR"/>
    <property type="match status" value="1"/>
</dbReference>
<evidence type="ECO:0000256" key="5">
    <source>
        <dbReference type="ARBA" id="ARBA00023002"/>
    </source>
</evidence>
<dbReference type="SUPFAM" id="SSF55124">
    <property type="entry name" value="Nitrite/Sulfite reductase N-terminal domain-like"/>
    <property type="match status" value="1"/>
</dbReference>
<dbReference type="SUPFAM" id="SSF54862">
    <property type="entry name" value="4Fe-4S ferredoxins"/>
    <property type="match status" value="1"/>
</dbReference>
<dbReference type="AlphaFoldDB" id="A0A174WDD7"/>
<comment type="similarity">
    <text evidence="1">Belongs to the nitrite and sulfite reductase 4Fe-4S domain family.</text>
</comment>
<sequence>MAVNQKRQKELKALGFLLQNDKEHFAVRFLSRAGNFTTEELANINYIADKYGKGYSGVTTRLQIEVPWIKNEDVENVIEESQKLRLRHGGTGMKVRPLVSCKGTVCLHGNIDTQGICRELEEKYFGTDTHAKCKIGIVGCANNCAKASLNDIGIMGRTVPEYVEENCVGCSLCVKACRQKALELVDKKIVFNEELCVKCGGCVRACRTGGFIAREKGAEIFVGGRFGRGMSLGTSLGRIFSEDDIVGVVDNIMDYYKENGVAGERICKTMDRIGQEKFINDILHSI</sequence>
<dbReference type="PANTHER" id="PTHR11493:SF54">
    <property type="entry name" value="ANAEROBIC SULFITE REDUCTASE SUBUNIT C"/>
    <property type="match status" value="1"/>
</dbReference>
<proteinExistence type="inferred from homology"/>
<evidence type="ECO:0000256" key="2">
    <source>
        <dbReference type="ARBA" id="ARBA00022485"/>
    </source>
</evidence>
<dbReference type="GO" id="GO:0020037">
    <property type="term" value="F:heme binding"/>
    <property type="evidence" value="ECO:0007669"/>
    <property type="project" value="InterPro"/>
</dbReference>
<dbReference type="Gene3D" id="3.30.413.10">
    <property type="entry name" value="Sulfite Reductase Hemoprotein, domain 1"/>
    <property type="match status" value="1"/>
</dbReference>
<feature type="domain" description="4Fe-4S ferredoxin-type" evidence="8">
    <location>
        <begin position="158"/>
        <end position="187"/>
    </location>
</feature>
<dbReference type="GO" id="GO:0009337">
    <property type="term" value="C:sulfite reductase complex (NADPH)"/>
    <property type="evidence" value="ECO:0007669"/>
    <property type="project" value="TreeGrafter"/>
</dbReference>
<protein>
    <submittedName>
        <fullName evidence="9">(4Fe-4S)-binding protein</fullName>
    </submittedName>
</protein>
<dbReference type="Pfam" id="PF03460">
    <property type="entry name" value="NIR_SIR_ferr"/>
    <property type="match status" value="1"/>
</dbReference>
<dbReference type="InterPro" id="IPR006067">
    <property type="entry name" value="NO2/SO3_Rdtase_4Fe4S_dom"/>
</dbReference>
<evidence type="ECO:0000256" key="4">
    <source>
        <dbReference type="ARBA" id="ARBA00022723"/>
    </source>
</evidence>
<dbReference type="InterPro" id="IPR045854">
    <property type="entry name" value="NO2/SO3_Rdtase_4Fe4S_sf"/>
</dbReference>
<dbReference type="InterPro" id="IPR045169">
    <property type="entry name" value="NO2/SO3_Rdtase_4Fe4S_prot"/>
</dbReference>
<keyword evidence="5" id="KW-0560">Oxidoreductase</keyword>
<dbReference type="PROSITE" id="PS00365">
    <property type="entry name" value="NIR_SIR"/>
    <property type="match status" value="1"/>
</dbReference>
<evidence type="ECO:0000256" key="3">
    <source>
        <dbReference type="ARBA" id="ARBA00022617"/>
    </source>
</evidence>
<dbReference type="InterPro" id="IPR006066">
    <property type="entry name" value="NO2/SO3_Rdtase_FeS/sirohaem_BS"/>
</dbReference>
<dbReference type="GO" id="GO:0050311">
    <property type="term" value="F:sulfite reductase (ferredoxin) activity"/>
    <property type="evidence" value="ECO:0007669"/>
    <property type="project" value="TreeGrafter"/>
</dbReference>
<dbReference type="GO" id="GO:0000103">
    <property type="term" value="P:sulfate assimilation"/>
    <property type="evidence" value="ECO:0007669"/>
    <property type="project" value="TreeGrafter"/>
</dbReference>
<keyword evidence="2" id="KW-0004">4Fe-4S</keyword>
<organism evidence="9 10">
    <name type="scientific">Clostridium paraputrificum</name>
    <dbReference type="NCBI Taxonomy" id="29363"/>
    <lineage>
        <taxon>Bacteria</taxon>
        <taxon>Bacillati</taxon>
        <taxon>Bacillota</taxon>
        <taxon>Clostridia</taxon>
        <taxon>Eubacteriales</taxon>
        <taxon>Clostridiaceae</taxon>
        <taxon>Clostridium</taxon>
    </lineage>
</organism>
<dbReference type="Gene3D" id="3.30.70.20">
    <property type="match status" value="1"/>
</dbReference>
<evidence type="ECO:0000256" key="6">
    <source>
        <dbReference type="ARBA" id="ARBA00023004"/>
    </source>
</evidence>
<evidence type="ECO:0000313" key="9">
    <source>
        <dbReference type="EMBL" id="OBY12072.1"/>
    </source>
</evidence>
<keyword evidence="4" id="KW-0479">Metal-binding</keyword>
<feature type="domain" description="4Fe-4S ferredoxin-type" evidence="8">
    <location>
        <begin position="188"/>
        <end position="216"/>
    </location>
</feature>
<dbReference type="eggNOG" id="COG2221">
    <property type="taxonomic scope" value="Bacteria"/>
</dbReference>
<accession>A0A174WDD7</accession>
<evidence type="ECO:0000313" key="10">
    <source>
        <dbReference type="Proteomes" id="UP000092714"/>
    </source>
</evidence>
<dbReference type="GeneID" id="42777221"/>
<dbReference type="Proteomes" id="UP000092714">
    <property type="component" value="Unassembled WGS sequence"/>
</dbReference>
<keyword evidence="10" id="KW-1185">Reference proteome</keyword>
<name>A0A174WDD7_9CLOT</name>
<dbReference type="OrthoDB" id="9800558at2"/>
<evidence type="ECO:0000256" key="1">
    <source>
        <dbReference type="ARBA" id="ARBA00010429"/>
    </source>
</evidence>
<dbReference type="InterPro" id="IPR005117">
    <property type="entry name" value="NiRdtase/SiRdtase_haem-b_fer"/>
</dbReference>
<dbReference type="InterPro" id="IPR036136">
    <property type="entry name" value="Nit/Sulf_reduc_fer-like_dom_sf"/>
</dbReference>